<sequence>MSTRQCLVICICILVIGKRILWVSFFATQRREDTPAKVRY</sequence>
<reference evidence="2 3" key="1">
    <citation type="submission" date="2013-11" db="EMBL/GenBank/DDBJ databases">
        <title>Genome sequencing of Stegodyphus mimosarum.</title>
        <authorList>
            <person name="Bechsgaard J."/>
        </authorList>
    </citation>
    <scope>NUCLEOTIDE SEQUENCE [LARGE SCALE GENOMIC DNA]</scope>
</reference>
<protein>
    <submittedName>
        <fullName evidence="2">Uncharacterized protein</fullName>
    </submittedName>
</protein>
<keyword evidence="1" id="KW-0472">Membrane</keyword>
<feature type="non-terminal residue" evidence="2">
    <location>
        <position position="40"/>
    </location>
</feature>
<evidence type="ECO:0000256" key="1">
    <source>
        <dbReference type="SAM" id="Phobius"/>
    </source>
</evidence>
<keyword evidence="3" id="KW-1185">Reference proteome</keyword>
<proteinExistence type="predicted"/>
<feature type="transmembrane region" description="Helical" evidence="1">
    <location>
        <begin position="7"/>
        <end position="27"/>
    </location>
</feature>
<gene>
    <name evidence="2" type="ORF">X975_02883</name>
</gene>
<organism evidence="2 3">
    <name type="scientific">Stegodyphus mimosarum</name>
    <name type="common">African social velvet spider</name>
    <dbReference type="NCBI Taxonomy" id="407821"/>
    <lineage>
        <taxon>Eukaryota</taxon>
        <taxon>Metazoa</taxon>
        <taxon>Ecdysozoa</taxon>
        <taxon>Arthropoda</taxon>
        <taxon>Chelicerata</taxon>
        <taxon>Arachnida</taxon>
        <taxon>Araneae</taxon>
        <taxon>Araneomorphae</taxon>
        <taxon>Entelegynae</taxon>
        <taxon>Eresoidea</taxon>
        <taxon>Eresidae</taxon>
        <taxon>Stegodyphus</taxon>
    </lineage>
</organism>
<evidence type="ECO:0000313" key="2">
    <source>
        <dbReference type="EMBL" id="KFM82643.1"/>
    </source>
</evidence>
<keyword evidence="1" id="KW-0812">Transmembrane</keyword>
<dbReference type="Proteomes" id="UP000054359">
    <property type="component" value="Unassembled WGS sequence"/>
</dbReference>
<name>A0A087UZ54_STEMI</name>
<dbReference type="AlphaFoldDB" id="A0A087UZ54"/>
<evidence type="ECO:0000313" key="3">
    <source>
        <dbReference type="Proteomes" id="UP000054359"/>
    </source>
</evidence>
<keyword evidence="1" id="KW-1133">Transmembrane helix</keyword>
<dbReference type="EMBL" id="KK122395">
    <property type="protein sequence ID" value="KFM82643.1"/>
    <property type="molecule type" value="Genomic_DNA"/>
</dbReference>
<accession>A0A087UZ54</accession>